<feature type="signal peptide" evidence="2">
    <location>
        <begin position="1"/>
        <end position="27"/>
    </location>
</feature>
<dbReference type="AlphaFoldDB" id="A0A7Y9ICC4"/>
<reference evidence="4 5" key="1">
    <citation type="submission" date="2020-07" db="EMBL/GenBank/DDBJ databases">
        <title>Sequencing the genomes of 1000 actinobacteria strains.</title>
        <authorList>
            <person name="Klenk H.-P."/>
        </authorList>
    </citation>
    <scope>NUCLEOTIDE SEQUENCE [LARGE SCALE GENOMIC DNA]</scope>
    <source>
        <strain evidence="4 5">DSM 22083</strain>
    </source>
</reference>
<dbReference type="SUPFAM" id="SSF51261">
    <property type="entry name" value="Duplicated hybrid motif"/>
    <property type="match status" value="1"/>
</dbReference>
<feature type="compositionally biased region" description="Basic and acidic residues" evidence="1">
    <location>
        <begin position="49"/>
        <end position="67"/>
    </location>
</feature>
<dbReference type="PANTHER" id="PTHR21666:SF270">
    <property type="entry name" value="MUREIN HYDROLASE ACTIVATOR ENVC"/>
    <property type="match status" value="1"/>
</dbReference>
<evidence type="ECO:0000256" key="1">
    <source>
        <dbReference type="SAM" id="MobiDB-lite"/>
    </source>
</evidence>
<dbReference type="GO" id="GO:0004222">
    <property type="term" value="F:metalloendopeptidase activity"/>
    <property type="evidence" value="ECO:0007669"/>
    <property type="project" value="TreeGrafter"/>
</dbReference>
<evidence type="ECO:0000259" key="3">
    <source>
        <dbReference type="Pfam" id="PF01551"/>
    </source>
</evidence>
<dbReference type="CDD" id="cd12797">
    <property type="entry name" value="M23_peptidase"/>
    <property type="match status" value="1"/>
</dbReference>
<dbReference type="Pfam" id="PF01551">
    <property type="entry name" value="Peptidase_M23"/>
    <property type="match status" value="1"/>
</dbReference>
<protein>
    <submittedName>
        <fullName evidence="4">Murein DD-endopeptidase MepM/ murein hydrolase activator NlpD</fullName>
    </submittedName>
</protein>
<dbReference type="RefSeq" id="WP_179755362.1">
    <property type="nucleotide sequence ID" value="NZ_JACCBU010000001.1"/>
</dbReference>
<keyword evidence="2" id="KW-0732">Signal</keyword>
<name>A0A7Y9ICC4_9ACTN</name>
<evidence type="ECO:0000313" key="5">
    <source>
        <dbReference type="Proteomes" id="UP000569914"/>
    </source>
</evidence>
<feature type="compositionally biased region" description="Acidic residues" evidence="1">
    <location>
        <begin position="137"/>
        <end position="160"/>
    </location>
</feature>
<feature type="compositionally biased region" description="Polar residues" evidence="1">
    <location>
        <begin position="38"/>
        <end position="48"/>
    </location>
</feature>
<accession>A0A7Y9ICC4</accession>
<dbReference type="InterPro" id="IPR011055">
    <property type="entry name" value="Dup_hybrid_motif"/>
</dbReference>
<feature type="compositionally biased region" description="Basic and acidic residues" evidence="1">
    <location>
        <begin position="91"/>
        <end position="130"/>
    </location>
</feature>
<evidence type="ECO:0000313" key="4">
    <source>
        <dbReference type="EMBL" id="NYE73684.1"/>
    </source>
</evidence>
<feature type="chain" id="PRO_5031348815" evidence="2">
    <location>
        <begin position="28"/>
        <end position="308"/>
    </location>
</feature>
<keyword evidence="5" id="KW-1185">Reference proteome</keyword>
<feature type="domain" description="M23ase beta-sheet core" evidence="3">
    <location>
        <begin position="191"/>
        <end position="284"/>
    </location>
</feature>
<gene>
    <name evidence="4" type="ORF">BKA15_005013</name>
</gene>
<dbReference type="PANTHER" id="PTHR21666">
    <property type="entry name" value="PEPTIDASE-RELATED"/>
    <property type="match status" value="1"/>
</dbReference>
<dbReference type="EMBL" id="JACCBU010000001">
    <property type="protein sequence ID" value="NYE73684.1"/>
    <property type="molecule type" value="Genomic_DNA"/>
</dbReference>
<proteinExistence type="predicted"/>
<keyword evidence="4" id="KW-0378">Hydrolase</keyword>
<comment type="caution">
    <text evidence="4">The sequence shown here is derived from an EMBL/GenBank/DDBJ whole genome shotgun (WGS) entry which is preliminary data.</text>
</comment>
<feature type="region of interest" description="Disordered" evidence="1">
    <location>
        <begin position="91"/>
        <end position="172"/>
    </location>
</feature>
<sequence>MTHGIAALTVSALGLAVAGSVALSTSAAEGGQVAITRPNVQAAQPQNQGDRREAAAEDPSRSQDRELQAKELAAYREEALARDAEAALKAAHEENLKQRSEDLSEAEKESYENAARIAKERREAAARRAAEQGNQDDSSDDSSNDDSDDGSYDDSSDDTEPPPSSGGGAASPVPGAVIGAYFGQTGLWARYHTGLDFRAGSGTPIKSVQSGTVLHAGYGGNAGSWAGNYVAIKHPDGNTTLYAHMSSNSVSPGQRVSAGQVIGHVGSTGRSFGAHLHFELYRPGARYGDVYSASNPQPWLNALGVNTN</sequence>
<dbReference type="InterPro" id="IPR016047">
    <property type="entry name" value="M23ase_b-sheet_dom"/>
</dbReference>
<dbReference type="Proteomes" id="UP000569914">
    <property type="component" value="Unassembled WGS sequence"/>
</dbReference>
<organism evidence="4 5">
    <name type="scientific">Microlunatus parietis</name>
    <dbReference type="NCBI Taxonomy" id="682979"/>
    <lineage>
        <taxon>Bacteria</taxon>
        <taxon>Bacillati</taxon>
        <taxon>Actinomycetota</taxon>
        <taxon>Actinomycetes</taxon>
        <taxon>Propionibacteriales</taxon>
        <taxon>Propionibacteriaceae</taxon>
        <taxon>Microlunatus</taxon>
    </lineage>
</organism>
<feature type="region of interest" description="Disordered" evidence="1">
    <location>
        <begin position="36"/>
        <end position="67"/>
    </location>
</feature>
<dbReference type="InterPro" id="IPR050570">
    <property type="entry name" value="Cell_wall_metabolism_enzyme"/>
</dbReference>
<dbReference type="Gene3D" id="2.70.70.10">
    <property type="entry name" value="Glucose Permease (Domain IIA)"/>
    <property type="match status" value="1"/>
</dbReference>
<evidence type="ECO:0000256" key="2">
    <source>
        <dbReference type="SAM" id="SignalP"/>
    </source>
</evidence>